<name>A0A916SYV4_9SPHN</name>
<protein>
    <recommendedName>
        <fullName evidence="1">PIN domain-containing protein</fullName>
    </recommendedName>
</protein>
<comment type="caution">
    <text evidence="2">The sequence shown here is derived from an EMBL/GenBank/DDBJ whole genome shotgun (WGS) entry which is preliminary data.</text>
</comment>
<dbReference type="CDD" id="cd18682">
    <property type="entry name" value="PIN_VapC-like"/>
    <property type="match status" value="1"/>
</dbReference>
<feature type="domain" description="PIN" evidence="1">
    <location>
        <begin position="4"/>
        <end position="117"/>
    </location>
</feature>
<evidence type="ECO:0000313" key="3">
    <source>
        <dbReference type="Proteomes" id="UP000623067"/>
    </source>
</evidence>
<dbReference type="AlphaFoldDB" id="A0A916SYV4"/>
<reference evidence="2" key="1">
    <citation type="journal article" date="2014" name="Int. J. Syst. Evol. Microbiol.">
        <title>Complete genome sequence of Corynebacterium casei LMG S-19264T (=DSM 44701T), isolated from a smear-ripened cheese.</title>
        <authorList>
            <consortium name="US DOE Joint Genome Institute (JGI-PGF)"/>
            <person name="Walter F."/>
            <person name="Albersmeier A."/>
            <person name="Kalinowski J."/>
            <person name="Ruckert C."/>
        </authorList>
    </citation>
    <scope>NUCLEOTIDE SEQUENCE</scope>
    <source>
        <strain evidence="2">CGMCC 1.15330</strain>
    </source>
</reference>
<evidence type="ECO:0000259" key="1">
    <source>
        <dbReference type="Pfam" id="PF01850"/>
    </source>
</evidence>
<evidence type="ECO:0000313" key="2">
    <source>
        <dbReference type="EMBL" id="GGB19736.1"/>
    </source>
</evidence>
<sequence length="126" mass="13792">MKAIIDASVLLAYLLGEPGQEVLAHEPGPFLLSSVNLAEVLTRLIDRGLDPEDITQVLKDLPVEHVVHDRADARLAAELRPATRSHGLSLGDRACLALGRRHKLPVLTADTQWAKIDLGIDVRLIR</sequence>
<reference evidence="2" key="2">
    <citation type="submission" date="2020-09" db="EMBL/GenBank/DDBJ databases">
        <authorList>
            <person name="Sun Q."/>
            <person name="Zhou Y."/>
        </authorList>
    </citation>
    <scope>NUCLEOTIDE SEQUENCE</scope>
    <source>
        <strain evidence="2">CGMCC 1.15330</strain>
    </source>
</reference>
<dbReference type="Gene3D" id="3.40.50.1010">
    <property type="entry name" value="5'-nuclease"/>
    <property type="match status" value="1"/>
</dbReference>
<proteinExistence type="predicted"/>
<dbReference type="RefSeq" id="WP_188657212.1">
    <property type="nucleotide sequence ID" value="NZ_BMIH01000001.1"/>
</dbReference>
<dbReference type="InterPro" id="IPR002716">
    <property type="entry name" value="PIN_dom"/>
</dbReference>
<dbReference type="SUPFAM" id="SSF88723">
    <property type="entry name" value="PIN domain-like"/>
    <property type="match status" value="1"/>
</dbReference>
<organism evidence="2 3">
    <name type="scientific">Sphingomonas metalli</name>
    <dbReference type="NCBI Taxonomy" id="1779358"/>
    <lineage>
        <taxon>Bacteria</taxon>
        <taxon>Pseudomonadati</taxon>
        <taxon>Pseudomonadota</taxon>
        <taxon>Alphaproteobacteria</taxon>
        <taxon>Sphingomonadales</taxon>
        <taxon>Sphingomonadaceae</taxon>
        <taxon>Sphingomonas</taxon>
    </lineage>
</organism>
<keyword evidence="3" id="KW-1185">Reference proteome</keyword>
<dbReference type="InterPro" id="IPR029060">
    <property type="entry name" value="PIN-like_dom_sf"/>
</dbReference>
<dbReference type="Proteomes" id="UP000623067">
    <property type="component" value="Unassembled WGS sequence"/>
</dbReference>
<gene>
    <name evidence="2" type="ORF">GCM10011380_06630</name>
</gene>
<dbReference type="Pfam" id="PF01850">
    <property type="entry name" value="PIN"/>
    <property type="match status" value="1"/>
</dbReference>
<accession>A0A916SYV4</accession>
<dbReference type="EMBL" id="BMIH01000001">
    <property type="protein sequence ID" value="GGB19736.1"/>
    <property type="molecule type" value="Genomic_DNA"/>
</dbReference>